<evidence type="ECO:0000256" key="8">
    <source>
        <dbReference type="SAM" id="MobiDB-lite"/>
    </source>
</evidence>
<comment type="subcellular location">
    <subcellularLocation>
        <location evidence="1">Nucleus</location>
    </subcellularLocation>
</comment>
<dbReference type="GeneID" id="25913710"/>
<keyword evidence="5" id="KW-0067">ATP-binding</keyword>
<dbReference type="GO" id="GO:0003677">
    <property type="term" value="F:DNA binding"/>
    <property type="evidence" value="ECO:0007669"/>
    <property type="project" value="UniProtKB-KW"/>
</dbReference>
<dbReference type="Gene3D" id="3.40.50.300">
    <property type="entry name" value="P-loop containing nucleotide triphosphate hydrolases"/>
    <property type="match status" value="1"/>
</dbReference>
<feature type="region of interest" description="Disordered" evidence="8">
    <location>
        <begin position="138"/>
        <end position="163"/>
    </location>
</feature>
<evidence type="ECO:0000256" key="1">
    <source>
        <dbReference type="ARBA" id="ARBA00004123"/>
    </source>
</evidence>
<feature type="compositionally biased region" description="Pro residues" evidence="8">
    <location>
        <begin position="16"/>
        <end position="26"/>
    </location>
</feature>
<keyword evidence="6" id="KW-0238">DNA-binding</keyword>
<accession>A0A0L0FCQ5</accession>
<dbReference type="InterPro" id="IPR027417">
    <property type="entry name" value="P-loop_NTPase"/>
</dbReference>
<feature type="region of interest" description="Disordered" evidence="8">
    <location>
        <begin position="1"/>
        <end position="43"/>
    </location>
</feature>
<dbReference type="AlphaFoldDB" id="A0A0L0FCQ5"/>
<dbReference type="STRING" id="667725.A0A0L0FCQ5"/>
<feature type="region of interest" description="Disordered" evidence="8">
    <location>
        <begin position="311"/>
        <end position="348"/>
    </location>
</feature>
<reference evidence="9 10" key="1">
    <citation type="submission" date="2011-02" db="EMBL/GenBank/DDBJ databases">
        <title>The Genome Sequence of Sphaeroforma arctica JP610.</title>
        <authorList>
            <consortium name="The Broad Institute Genome Sequencing Platform"/>
            <person name="Russ C."/>
            <person name="Cuomo C."/>
            <person name="Young S.K."/>
            <person name="Zeng Q."/>
            <person name="Gargeya S."/>
            <person name="Alvarado L."/>
            <person name="Berlin A."/>
            <person name="Chapman S.B."/>
            <person name="Chen Z."/>
            <person name="Freedman E."/>
            <person name="Gellesch M."/>
            <person name="Goldberg J."/>
            <person name="Griggs A."/>
            <person name="Gujja S."/>
            <person name="Heilman E."/>
            <person name="Heiman D."/>
            <person name="Howarth C."/>
            <person name="Mehta T."/>
            <person name="Neiman D."/>
            <person name="Pearson M."/>
            <person name="Roberts A."/>
            <person name="Saif S."/>
            <person name="Shea T."/>
            <person name="Shenoy N."/>
            <person name="Sisk P."/>
            <person name="Stolte C."/>
            <person name="Sykes S."/>
            <person name="White J."/>
            <person name="Yandava C."/>
            <person name="Burger G."/>
            <person name="Gray M.W."/>
            <person name="Holland P.W.H."/>
            <person name="King N."/>
            <person name="Lang F.B.F."/>
            <person name="Roger A.J."/>
            <person name="Ruiz-Trillo I."/>
            <person name="Haas B."/>
            <person name="Nusbaum C."/>
            <person name="Birren B."/>
        </authorList>
    </citation>
    <scope>NUCLEOTIDE SEQUENCE [LARGE SCALE GENOMIC DNA]</scope>
    <source>
        <strain evidence="9 10">JP610</strain>
    </source>
</reference>
<dbReference type="GO" id="GO:0005634">
    <property type="term" value="C:nucleus"/>
    <property type="evidence" value="ECO:0007669"/>
    <property type="project" value="UniProtKB-SubCell"/>
</dbReference>
<keyword evidence="3" id="KW-0547">Nucleotide-binding</keyword>
<evidence type="ECO:0000256" key="4">
    <source>
        <dbReference type="ARBA" id="ARBA00022806"/>
    </source>
</evidence>
<keyword evidence="7" id="KW-0539">Nucleus</keyword>
<evidence type="ECO:0000256" key="2">
    <source>
        <dbReference type="ARBA" id="ARBA00007025"/>
    </source>
</evidence>
<dbReference type="GO" id="GO:0004386">
    <property type="term" value="F:helicase activity"/>
    <property type="evidence" value="ECO:0007669"/>
    <property type="project" value="UniProtKB-KW"/>
</dbReference>
<feature type="non-terminal residue" evidence="9">
    <location>
        <position position="417"/>
    </location>
</feature>
<evidence type="ECO:0000256" key="6">
    <source>
        <dbReference type="ARBA" id="ARBA00023125"/>
    </source>
</evidence>
<name>A0A0L0FCQ5_9EUKA</name>
<feature type="compositionally biased region" description="Polar residues" evidence="8">
    <location>
        <begin position="333"/>
        <end position="344"/>
    </location>
</feature>
<evidence type="ECO:0000256" key="5">
    <source>
        <dbReference type="ARBA" id="ARBA00022840"/>
    </source>
</evidence>
<gene>
    <name evidence="9" type="ORF">SARC_13206</name>
</gene>
<feature type="compositionally biased region" description="Low complexity" evidence="8">
    <location>
        <begin position="278"/>
        <end position="291"/>
    </location>
</feature>
<feature type="region of interest" description="Disordered" evidence="8">
    <location>
        <begin position="57"/>
        <end position="87"/>
    </location>
</feature>
<dbReference type="Proteomes" id="UP000054560">
    <property type="component" value="Unassembled WGS sequence"/>
</dbReference>
<feature type="compositionally biased region" description="Low complexity" evidence="8">
    <location>
        <begin position="311"/>
        <end position="332"/>
    </location>
</feature>
<feature type="compositionally biased region" description="Polar residues" evidence="8">
    <location>
        <begin position="1"/>
        <end position="13"/>
    </location>
</feature>
<dbReference type="EMBL" id="KQ244610">
    <property type="protein sequence ID" value="KNC74241.1"/>
    <property type="molecule type" value="Genomic_DNA"/>
</dbReference>
<feature type="compositionally biased region" description="Low complexity" evidence="8">
    <location>
        <begin position="64"/>
        <end position="87"/>
    </location>
</feature>
<keyword evidence="4" id="KW-0378">Hydrolase</keyword>
<proteinExistence type="inferred from homology"/>
<protein>
    <recommendedName>
        <fullName evidence="11">Helicase C-terminal domain-containing protein</fullName>
    </recommendedName>
</protein>
<evidence type="ECO:0000256" key="7">
    <source>
        <dbReference type="ARBA" id="ARBA00023242"/>
    </source>
</evidence>
<dbReference type="GO" id="GO:0005524">
    <property type="term" value="F:ATP binding"/>
    <property type="evidence" value="ECO:0007669"/>
    <property type="project" value="UniProtKB-KW"/>
</dbReference>
<evidence type="ECO:0008006" key="11">
    <source>
        <dbReference type="Google" id="ProtNLM"/>
    </source>
</evidence>
<evidence type="ECO:0000313" key="9">
    <source>
        <dbReference type="EMBL" id="KNC74241.1"/>
    </source>
</evidence>
<evidence type="ECO:0000256" key="3">
    <source>
        <dbReference type="ARBA" id="ARBA00022741"/>
    </source>
</evidence>
<keyword evidence="10" id="KW-1185">Reference proteome</keyword>
<dbReference type="GO" id="GO:0016887">
    <property type="term" value="F:ATP hydrolysis activity"/>
    <property type="evidence" value="ECO:0007669"/>
    <property type="project" value="InterPro"/>
</dbReference>
<sequence length="417" mass="43012">TVQPANNQLPTLHSPSPVPAPTPAAPPQSKVHQRLQLTSQQGFGLSRGIVARQARMHTPSPALSSISIPTSGSSTSTPSMGTCTGVSTSSGLGLGSTASTCGKKELPGTTTSAWKSSSGAPLLSHPVVPKFSSGLSSGLGSPGVSSTANPWGKQSGLSRPGGADSGIAQTTNPWGDTRGAGVTTQGIYSTKKENLTTKVEAVVDLTDSGPSSPQQEAVHPGLRQDVKPVPAATASNPWGKQAVGSSATTWVSGTTGTINSFNANANYTAGVKTQSYTQNTTQNKTQSNTQNAPYHAQSQFQTQYTGASVPFLPRSSLPSPAPSAASQFASRQGTISGTNTSNKPGQPVHTWADSVFKGGAYKPRMLEMSGKLAAAIKIIEASVLAGDRVLFFSQSISTLDIFEQLLQQREVPVRKAE</sequence>
<organism evidence="9 10">
    <name type="scientific">Sphaeroforma arctica JP610</name>
    <dbReference type="NCBI Taxonomy" id="667725"/>
    <lineage>
        <taxon>Eukaryota</taxon>
        <taxon>Ichthyosporea</taxon>
        <taxon>Ichthyophonida</taxon>
        <taxon>Sphaeroforma</taxon>
    </lineage>
</organism>
<keyword evidence="4" id="KW-0347">Helicase</keyword>
<feature type="region of interest" description="Disordered" evidence="8">
    <location>
        <begin position="278"/>
        <end position="297"/>
    </location>
</feature>
<dbReference type="PANTHER" id="PTHR45797">
    <property type="entry name" value="RAD54-LIKE"/>
    <property type="match status" value="1"/>
</dbReference>
<dbReference type="InterPro" id="IPR044574">
    <property type="entry name" value="ARIP4-like"/>
</dbReference>
<dbReference type="PANTHER" id="PTHR45797:SF1">
    <property type="entry name" value="HELICASE ARIP4"/>
    <property type="match status" value="1"/>
</dbReference>
<comment type="similarity">
    <text evidence="2">Belongs to the SNF2/RAD54 helicase family.</text>
</comment>
<dbReference type="RefSeq" id="XP_014148143.1">
    <property type="nucleotide sequence ID" value="XM_014292668.1"/>
</dbReference>
<evidence type="ECO:0000313" key="10">
    <source>
        <dbReference type="Proteomes" id="UP000054560"/>
    </source>
</evidence>
<feature type="non-terminal residue" evidence="9">
    <location>
        <position position="1"/>
    </location>
</feature>